<dbReference type="SUPFAM" id="SSF161098">
    <property type="entry name" value="MetI-like"/>
    <property type="match status" value="1"/>
</dbReference>
<evidence type="ECO:0000313" key="9">
    <source>
        <dbReference type="EMBL" id="NYB73745.1"/>
    </source>
</evidence>
<keyword evidence="6 7" id="KW-0472">Membrane</keyword>
<feature type="transmembrane region" description="Helical" evidence="7">
    <location>
        <begin position="260"/>
        <end position="287"/>
    </location>
</feature>
<evidence type="ECO:0000256" key="7">
    <source>
        <dbReference type="RuleBase" id="RU363032"/>
    </source>
</evidence>
<dbReference type="PANTHER" id="PTHR30193">
    <property type="entry name" value="ABC TRANSPORTER PERMEASE PROTEIN"/>
    <property type="match status" value="1"/>
</dbReference>
<dbReference type="EMBL" id="JACBNQ010000004">
    <property type="protein sequence ID" value="NYB73745.1"/>
    <property type="molecule type" value="Genomic_DNA"/>
</dbReference>
<dbReference type="RefSeq" id="WP_179237440.1">
    <property type="nucleotide sequence ID" value="NZ_JACBNQ010000004.1"/>
</dbReference>
<dbReference type="GO" id="GO:0055085">
    <property type="term" value="P:transmembrane transport"/>
    <property type="evidence" value="ECO:0007669"/>
    <property type="project" value="InterPro"/>
</dbReference>
<dbReference type="AlphaFoldDB" id="A0A974BJE8"/>
<evidence type="ECO:0000259" key="8">
    <source>
        <dbReference type="PROSITE" id="PS50928"/>
    </source>
</evidence>
<feature type="domain" description="ABC transmembrane type-1" evidence="8">
    <location>
        <begin position="78"/>
        <end position="287"/>
    </location>
</feature>
<feature type="transmembrane region" description="Helical" evidence="7">
    <location>
        <begin position="179"/>
        <end position="196"/>
    </location>
</feature>
<dbReference type="PANTHER" id="PTHR30193:SF37">
    <property type="entry name" value="INNER MEMBRANE ABC TRANSPORTER PERMEASE PROTEIN YCJO"/>
    <property type="match status" value="1"/>
</dbReference>
<dbReference type="InterPro" id="IPR000515">
    <property type="entry name" value="MetI-like"/>
</dbReference>
<keyword evidence="10" id="KW-1185">Reference proteome</keyword>
<evidence type="ECO:0000256" key="4">
    <source>
        <dbReference type="ARBA" id="ARBA00022692"/>
    </source>
</evidence>
<comment type="subcellular location">
    <subcellularLocation>
        <location evidence="1 7">Cell membrane</location>
        <topology evidence="1 7">Multi-pass membrane protein</topology>
    </subcellularLocation>
</comment>
<keyword evidence="3" id="KW-1003">Cell membrane</keyword>
<sequence>MLLKKSRKNQNYIYRNSKKESLTGWMFILPSLAGVSIFYLIPFADVVRRSVTEGMGVRFVGLRNYITVLENEAFLLASANTIKFMLLCIPLLLIFSLLFGVIIKSLNGKAGIYKTAFLVPLAVPVASIVLMWRFLFHENGFFSMLAVSILGNPIDFMNTDLAVYVLIISYLWKNTGYDMILWIAGLSGIPSSLYEAASVDGAGRFKQFFYITLPNLRGMLFIIFILSVINSFKVFREAYLIGGNYPHTSMYMLQHLFNNWFVALDIEKLCAGAVIISIATSALIIFFRNSIQGGK</sequence>
<proteinExistence type="inferred from homology"/>
<keyword evidence="5 7" id="KW-1133">Transmembrane helix</keyword>
<dbReference type="Pfam" id="PF00528">
    <property type="entry name" value="BPD_transp_1"/>
    <property type="match status" value="1"/>
</dbReference>
<keyword evidence="4 7" id="KW-0812">Transmembrane</keyword>
<feature type="transmembrane region" description="Helical" evidence="7">
    <location>
        <begin position="84"/>
        <end position="103"/>
    </location>
</feature>
<organism evidence="9 10">
    <name type="scientific">Sedimentibacter hydroxybenzoicus DSM 7310</name>
    <dbReference type="NCBI Taxonomy" id="1123245"/>
    <lineage>
        <taxon>Bacteria</taxon>
        <taxon>Bacillati</taxon>
        <taxon>Bacillota</taxon>
        <taxon>Tissierellia</taxon>
        <taxon>Sedimentibacter</taxon>
    </lineage>
</organism>
<evidence type="ECO:0000256" key="5">
    <source>
        <dbReference type="ARBA" id="ARBA00022989"/>
    </source>
</evidence>
<dbReference type="CDD" id="cd06261">
    <property type="entry name" value="TM_PBP2"/>
    <property type="match status" value="1"/>
</dbReference>
<dbReference type="InterPro" id="IPR035906">
    <property type="entry name" value="MetI-like_sf"/>
</dbReference>
<keyword evidence="2 7" id="KW-0813">Transport</keyword>
<dbReference type="InterPro" id="IPR051393">
    <property type="entry name" value="ABC_transporter_permease"/>
</dbReference>
<comment type="caution">
    <text evidence="9">The sequence shown here is derived from an EMBL/GenBank/DDBJ whole genome shotgun (WGS) entry which is preliminary data.</text>
</comment>
<evidence type="ECO:0000256" key="3">
    <source>
        <dbReference type="ARBA" id="ARBA00022475"/>
    </source>
</evidence>
<feature type="transmembrane region" description="Helical" evidence="7">
    <location>
        <begin position="21"/>
        <end position="41"/>
    </location>
</feature>
<dbReference type="Proteomes" id="UP000611629">
    <property type="component" value="Unassembled WGS sequence"/>
</dbReference>
<comment type="similarity">
    <text evidence="7">Belongs to the binding-protein-dependent transport system permease family.</text>
</comment>
<dbReference type="GO" id="GO:0005886">
    <property type="term" value="C:plasma membrane"/>
    <property type="evidence" value="ECO:0007669"/>
    <property type="project" value="UniProtKB-SubCell"/>
</dbReference>
<feature type="transmembrane region" description="Helical" evidence="7">
    <location>
        <begin position="115"/>
        <end position="135"/>
    </location>
</feature>
<gene>
    <name evidence="9" type="ORF">HZF24_06275</name>
</gene>
<dbReference type="PROSITE" id="PS50928">
    <property type="entry name" value="ABC_TM1"/>
    <property type="match status" value="1"/>
</dbReference>
<evidence type="ECO:0000256" key="6">
    <source>
        <dbReference type="ARBA" id="ARBA00023136"/>
    </source>
</evidence>
<feature type="transmembrane region" description="Helical" evidence="7">
    <location>
        <begin position="208"/>
        <end position="229"/>
    </location>
</feature>
<protein>
    <submittedName>
        <fullName evidence="9">Sugar ABC transporter permease</fullName>
    </submittedName>
</protein>
<reference evidence="9" key="1">
    <citation type="submission" date="2020-07" db="EMBL/GenBank/DDBJ databases">
        <title>Genomic analysis of a strain of Sedimentibacter Hydroxybenzoicus DSM7310.</title>
        <authorList>
            <person name="Ma S."/>
        </authorList>
    </citation>
    <scope>NUCLEOTIDE SEQUENCE</scope>
    <source>
        <strain evidence="9">DSM 7310</strain>
    </source>
</reference>
<dbReference type="Gene3D" id="1.10.3720.10">
    <property type="entry name" value="MetI-like"/>
    <property type="match status" value="1"/>
</dbReference>
<evidence type="ECO:0000256" key="1">
    <source>
        <dbReference type="ARBA" id="ARBA00004651"/>
    </source>
</evidence>
<evidence type="ECO:0000256" key="2">
    <source>
        <dbReference type="ARBA" id="ARBA00022448"/>
    </source>
</evidence>
<name>A0A974BJE8_SEDHY</name>
<accession>A0A974BJE8</accession>
<evidence type="ECO:0000313" key="10">
    <source>
        <dbReference type="Proteomes" id="UP000611629"/>
    </source>
</evidence>